<feature type="domain" description="DUF5723" evidence="2">
    <location>
        <begin position="40"/>
        <end position="448"/>
    </location>
</feature>
<keyword evidence="4" id="KW-1185">Reference proteome</keyword>
<dbReference type="EMBL" id="JBEWYP010000001">
    <property type="protein sequence ID" value="MET7028418.1"/>
    <property type="molecule type" value="Genomic_DNA"/>
</dbReference>
<feature type="signal peptide" evidence="1">
    <location>
        <begin position="1"/>
        <end position="20"/>
    </location>
</feature>
<name>A0ABV2TT29_9FLAO</name>
<proteinExistence type="predicted"/>
<sequence>MRLKKQIVVFLLLCSSSILAQNKQLLYDFMAVPQALMLNPGARANYQWYSGVPMLSGISAAAGTSGISVNDIFANDGVDITTKVRDRAIFGMDFRDEISETIQVEFLNVGFRSKNRPDDFYSFGMYLEEDMITYWPQDLAILGFEGNANYIGNSFNLDHLKVRGEVVNVFHFGLNRKLNNTLRVGVRGKLYSGIFDISSTNNSGYFVTNPGQNNLLANTLDADMTVRTSGIDGLVEGDQGVSQTFIKRALFGGDLGLGLDVGFTYRLNNKTLVTGSILDIGFIRHTTDVKNYTLKGSATNEGISIILPEALADPNKDFWQDLVDEIEELIPFEDNRNSYINFRPTKLNASIRHNFGKPLTSEEDCECTSDGGGLKGRLPEYTNSVGGQLYMINRPRGPQAALTAFYMHKFGNFLALKTTYTVDKFSFSNIGLGMSMQAGPVELYAMADNLLGYRNVFASKYASFQFGLNIISWGRK</sequence>
<dbReference type="RefSeq" id="WP_354617250.1">
    <property type="nucleotide sequence ID" value="NZ_JBEWYP010000001.1"/>
</dbReference>
<dbReference type="Pfam" id="PF18990">
    <property type="entry name" value="DUF5723"/>
    <property type="match status" value="1"/>
</dbReference>
<evidence type="ECO:0000256" key="1">
    <source>
        <dbReference type="SAM" id="SignalP"/>
    </source>
</evidence>
<evidence type="ECO:0000259" key="2">
    <source>
        <dbReference type="Pfam" id="PF18990"/>
    </source>
</evidence>
<accession>A0ABV2TT29</accession>
<protein>
    <submittedName>
        <fullName evidence="3">DUF5723 family protein</fullName>
    </submittedName>
</protein>
<reference evidence="3 4" key="1">
    <citation type="submission" date="2024-07" db="EMBL/GenBank/DDBJ databases">
        <title>The genome sequence of type strain Sediminicola luteus GDMCC 1.2596T.</title>
        <authorList>
            <person name="Liu Y."/>
        </authorList>
    </citation>
    <scope>NUCLEOTIDE SEQUENCE [LARGE SCALE GENOMIC DNA]</scope>
    <source>
        <strain evidence="3 4">GDMCC 1.2596</strain>
    </source>
</reference>
<keyword evidence="1" id="KW-0732">Signal</keyword>
<gene>
    <name evidence="3" type="ORF">ABXZ32_03375</name>
</gene>
<organism evidence="3 4">
    <name type="scientific">Sediminicola luteus</name>
    <dbReference type="NCBI Taxonomy" id="319238"/>
    <lineage>
        <taxon>Bacteria</taxon>
        <taxon>Pseudomonadati</taxon>
        <taxon>Bacteroidota</taxon>
        <taxon>Flavobacteriia</taxon>
        <taxon>Flavobacteriales</taxon>
        <taxon>Flavobacteriaceae</taxon>
        <taxon>Sediminicola</taxon>
    </lineage>
</organism>
<dbReference type="Proteomes" id="UP001549773">
    <property type="component" value="Unassembled WGS sequence"/>
</dbReference>
<evidence type="ECO:0000313" key="4">
    <source>
        <dbReference type="Proteomes" id="UP001549773"/>
    </source>
</evidence>
<comment type="caution">
    <text evidence="3">The sequence shown here is derived from an EMBL/GenBank/DDBJ whole genome shotgun (WGS) entry which is preliminary data.</text>
</comment>
<feature type="chain" id="PRO_5046593275" evidence="1">
    <location>
        <begin position="21"/>
        <end position="476"/>
    </location>
</feature>
<evidence type="ECO:0000313" key="3">
    <source>
        <dbReference type="EMBL" id="MET7028418.1"/>
    </source>
</evidence>
<dbReference type="InterPro" id="IPR043781">
    <property type="entry name" value="DUF5723"/>
</dbReference>